<name>A1U6S1_MARN8</name>
<dbReference type="Gene3D" id="3.90.960.10">
    <property type="entry name" value="YbaK/aminoacyl-tRNA synthetase-associated domain"/>
    <property type="match status" value="1"/>
</dbReference>
<dbReference type="eggNOG" id="COG2606">
    <property type="taxonomic scope" value="Bacteria"/>
</dbReference>
<dbReference type="SUPFAM" id="SSF55826">
    <property type="entry name" value="YbaK/ProRS associated domain"/>
    <property type="match status" value="1"/>
</dbReference>
<dbReference type="HOGENOM" id="CLU_094875_2_1_6"/>
<dbReference type="GO" id="GO:0004812">
    <property type="term" value="F:aminoacyl-tRNA ligase activity"/>
    <property type="evidence" value="ECO:0007669"/>
    <property type="project" value="UniProtKB-KW"/>
</dbReference>
<dbReference type="EMBL" id="CP000514">
    <property type="protein sequence ID" value="ABM20690.1"/>
    <property type="molecule type" value="Genomic_DNA"/>
</dbReference>
<evidence type="ECO:0000256" key="1">
    <source>
        <dbReference type="SAM" id="MobiDB-lite"/>
    </source>
</evidence>
<feature type="region of interest" description="Disordered" evidence="1">
    <location>
        <begin position="180"/>
        <end position="199"/>
    </location>
</feature>
<dbReference type="InterPro" id="IPR036754">
    <property type="entry name" value="YbaK/aa-tRNA-synt-asso_dom_sf"/>
</dbReference>
<dbReference type="CDD" id="cd04332">
    <property type="entry name" value="YbaK_like"/>
    <property type="match status" value="1"/>
</dbReference>
<dbReference type="GO" id="GO:0002161">
    <property type="term" value="F:aminoacyl-tRNA deacylase activity"/>
    <property type="evidence" value="ECO:0007669"/>
    <property type="project" value="InterPro"/>
</dbReference>
<reference evidence="4" key="1">
    <citation type="journal article" date="2011" name="Appl. Environ. Microbiol.">
        <title>Genomic potential of Marinobacter aquaeolei, a biogeochemical 'opportunitroph'.</title>
        <authorList>
            <person name="Singer E."/>
            <person name="Webb E.A."/>
            <person name="Nelson W.C."/>
            <person name="Heidelberg J.F."/>
            <person name="Ivanova N."/>
            <person name="Pati A."/>
            <person name="Edwards K.J."/>
        </authorList>
    </citation>
    <scope>NUCLEOTIDE SEQUENCE [LARGE SCALE GENOMIC DNA]</scope>
    <source>
        <strain evidence="4">ATCC 700491 / DSM 11845 / VT8</strain>
    </source>
</reference>
<accession>A1U6S1</accession>
<sequence>MAPQHCRCCQEVVNMPAKQLKTFLDEAGVDYMCLSHPPAFTAQELAHHVKIAGDRVVKTVIIELDGKMAMLVMPATWRIRWDRLSKILDTDFVDLADEQAFQDRFPDCEVGAMPPFGNLFGMSVYCAEALTEQPELAFAAGSHSESIHMNTRDFLSLVQPMVINQGFTRPGARKPAWLVRNPRRSGNREETPATSMAGY</sequence>
<proteinExistence type="predicted"/>
<dbReference type="Pfam" id="PF04073">
    <property type="entry name" value="tRNA_edit"/>
    <property type="match status" value="1"/>
</dbReference>
<dbReference type="InterPro" id="IPR007214">
    <property type="entry name" value="YbaK/aa-tRNA-synth-assoc-dom"/>
</dbReference>
<keyword evidence="3" id="KW-0030">Aminoacyl-tRNA synthetase</keyword>
<evidence type="ECO:0000313" key="3">
    <source>
        <dbReference type="EMBL" id="ABM20690.1"/>
    </source>
</evidence>
<evidence type="ECO:0000259" key="2">
    <source>
        <dbReference type="Pfam" id="PF04073"/>
    </source>
</evidence>
<dbReference type="STRING" id="351348.Maqu_3621"/>
<protein>
    <submittedName>
        <fullName evidence="3">YbaK/prolyl-tRNA synthetase associated region</fullName>
    </submittedName>
</protein>
<evidence type="ECO:0000313" key="4">
    <source>
        <dbReference type="Proteomes" id="UP000000998"/>
    </source>
</evidence>
<gene>
    <name evidence="3" type="ordered locus">Maqu_3621</name>
</gene>
<dbReference type="KEGG" id="maq:Maqu_3621"/>
<organism evidence="3 4">
    <name type="scientific">Marinobacter nauticus (strain ATCC 700491 / DSM 11845 / VT8)</name>
    <name type="common">Marinobacter aquaeolei</name>
    <dbReference type="NCBI Taxonomy" id="351348"/>
    <lineage>
        <taxon>Bacteria</taxon>
        <taxon>Pseudomonadati</taxon>
        <taxon>Pseudomonadota</taxon>
        <taxon>Gammaproteobacteria</taxon>
        <taxon>Pseudomonadales</taxon>
        <taxon>Marinobacteraceae</taxon>
        <taxon>Marinobacter</taxon>
    </lineage>
</organism>
<dbReference type="Proteomes" id="UP000000998">
    <property type="component" value="Chromosome"/>
</dbReference>
<feature type="domain" description="YbaK/aminoacyl-tRNA synthetase-associated" evidence="2">
    <location>
        <begin position="36"/>
        <end position="155"/>
    </location>
</feature>
<keyword evidence="3" id="KW-0436">Ligase</keyword>
<dbReference type="AlphaFoldDB" id="A1U6S1"/>